<evidence type="ECO:0000313" key="5">
    <source>
        <dbReference type="Proteomes" id="UP000758856"/>
    </source>
</evidence>
<dbReference type="Gene3D" id="3.40.50.1820">
    <property type="entry name" value="alpha/beta hydrolase"/>
    <property type="match status" value="1"/>
</dbReference>
<dbReference type="Pfam" id="PF00756">
    <property type="entry name" value="Esterase"/>
    <property type="match status" value="1"/>
</dbReference>
<evidence type="ECO:0000313" key="6">
    <source>
        <dbReference type="Proteomes" id="UP001143400"/>
    </source>
</evidence>
<dbReference type="Proteomes" id="UP000758856">
    <property type="component" value="Unassembled WGS sequence"/>
</dbReference>
<protein>
    <submittedName>
        <fullName evidence="4">Alpha/beta superfamily hydrolase</fullName>
    </submittedName>
    <submittedName>
        <fullName evidence="3">Esterase</fullName>
    </submittedName>
</protein>
<dbReference type="EMBL" id="JAFBCY010000005">
    <property type="protein sequence ID" value="MBM7853424.1"/>
    <property type="molecule type" value="Genomic_DNA"/>
</dbReference>
<dbReference type="Proteomes" id="UP001143400">
    <property type="component" value="Unassembled WGS sequence"/>
</dbReference>
<dbReference type="AlphaFoldDB" id="A0A9W6IVN2"/>
<proteinExistence type="inferred from homology"/>
<dbReference type="PANTHER" id="PTHR40841:SF2">
    <property type="entry name" value="SIDEROPHORE-DEGRADING ESTERASE (EUROFUNG)"/>
    <property type="match status" value="1"/>
</dbReference>
<organism evidence="3 6">
    <name type="scientific">Methylopila capsulata</name>
    <dbReference type="NCBI Taxonomy" id="61654"/>
    <lineage>
        <taxon>Bacteria</taxon>
        <taxon>Pseudomonadati</taxon>
        <taxon>Pseudomonadota</taxon>
        <taxon>Alphaproteobacteria</taxon>
        <taxon>Hyphomicrobiales</taxon>
        <taxon>Methylopilaceae</taxon>
        <taxon>Methylopila</taxon>
    </lineage>
</organism>
<gene>
    <name evidence="3" type="ORF">GCM10008170_33830</name>
    <name evidence="4" type="ORF">JOD31_003685</name>
</gene>
<keyword evidence="5" id="KW-1185">Reference proteome</keyword>
<dbReference type="EMBL" id="BSFF01000009">
    <property type="protein sequence ID" value="GLK57363.1"/>
    <property type="molecule type" value="Genomic_DNA"/>
</dbReference>
<dbReference type="InterPro" id="IPR052558">
    <property type="entry name" value="Siderophore_Hydrolase_D"/>
</dbReference>
<dbReference type="InterPro" id="IPR029058">
    <property type="entry name" value="AB_hydrolase_fold"/>
</dbReference>
<keyword evidence="2 4" id="KW-0378">Hydrolase</keyword>
<dbReference type="SUPFAM" id="SSF53474">
    <property type="entry name" value="alpha/beta-Hydrolases"/>
    <property type="match status" value="1"/>
</dbReference>
<reference evidence="3" key="1">
    <citation type="journal article" date="2014" name="Int. J. Syst. Evol. Microbiol.">
        <title>Complete genome sequence of Corynebacterium casei LMG S-19264T (=DSM 44701T), isolated from a smear-ripened cheese.</title>
        <authorList>
            <consortium name="US DOE Joint Genome Institute (JGI-PGF)"/>
            <person name="Walter F."/>
            <person name="Albersmeier A."/>
            <person name="Kalinowski J."/>
            <person name="Ruckert C."/>
        </authorList>
    </citation>
    <scope>NUCLEOTIDE SEQUENCE</scope>
    <source>
        <strain evidence="3">VKM B-1606</strain>
    </source>
</reference>
<dbReference type="RefSeq" id="WP_204951883.1">
    <property type="nucleotide sequence ID" value="NZ_BSFF01000009.1"/>
</dbReference>
<accession>A0A9W6IVN2</accession>
<evidence type="ECO:0000313" key="3">
    <source>
        <dbReference type="EMBL" id="GLK57363.1"/>
    </source>
</evidence>
<evidence type="ECO:0000256" key="1">
    <source>
        <dbReference type="ARBA" id="ARBA00005622"/>
    </source>
</evidence>
<dbReference type="PANTHER" id="PTHR40841">
    <property type="entry name" value="SIDEROPHORE TRIACETYLFUSARININE C ESTERASE"/>
    <property type="match status" value="1"/>
</dbReference>
<reference evidence="3" key="3">
    <citation type="submission" date="2023-01" db="EMBL/GenBank/DDBJ databases">
        <authorList>
            <person name="Sun Q."/>
            <person name="Evtushenko L."/>
        </authorList>
    </citation>
    <scope>NUCLEOTIDE SEQUENCE</scope>
    <source>
        <strain evidence="3">VKM B-1606</strain>
    </source>
</reference>
<comment type="caution">
    <text evidence="3">The sequence shown here is derived from an EMBL/GenBank/DDBJ whole genome shotgun (WGS) entry which is preliminary data.</text>
</comment>
<dbReference type="GO" id="GO:0016788">
    <property type="term" value="F:hydrolase activity, acting on ester bonds"/>
    <property type="evidence" value="ECO:0007669"/>
    <property type="project" value="TreeGrafter"/>
</dbReference>
<evidence type="ECO:0000256" key="2">
    <source>
        <dbReference type="ARBA" id="ARBA00022801"/>
    </source>
</evidence>
<evidence type="ECO:0000313" key="4">
    <source>
        <dbReference type="EMBL" id="MBM7853424.1"/>
    </source>
</evidence>
<name>A0A9W6IVN2_9HYPH</name>
<dbReference type="InterPro" id="IPR000801">
    <property type="entry name" value="Esterase-like"/>
</dbReference>
<reference evidence="4 5" key="2">
    <citation type="submission" date="2021-01" db="EMBL/GenBank/DDBJ databases">
        <title>Genomic Encyclopedia of Type Strains, Phase IV (KMG-IV): sequencing the most valuable type-strain genomes for metagenomic binning, comparative biology and taxonomic classification.</title>
        <authorList>
            <person name="Goeker M."/>
        </authorList>
    </citation>
    <scope>NUCLEOTIDE SEQUENCE [LARGE SCALE GENOMIC DNA]</scope>
    <source>
        <strain evidence="4 5">DSM 6130</strain>
    </source>
</reference>
<sequence length="287" mass="30705">MTDLPVTLPGCVRFDLAPAAGGAPYRIFLRTPPGEAPAAGWPVIYLLDGNAVFATAVDALRSQTPWPMGTGISDAVVVAVGYPTDGAYDSVRRSWDYGPPPGATYPRHTPDGPEVRTGGAADFLAFLADELKPEIARRVATDPAGTALFGHSFGGLCALYGLFTRPEAFSHWIAVSPTIYWEDFNLLPHADRFGARADRPAGLKVLISVGEYEERLAPFQIGAADEDKRRAAQARAQTESHARAMHARLGALDGVTSAFALIRGETHMSVLPTAVNQAIRFAFGAWD</sequence>
<comment type="similarity">
    <text evidence="1">Belongs to the esterase D family.</text>
</comment>